<sequence length="107" mass="12558">MINYISEGFSGRRVKSLRRSEELGDHEYRDFYQIVVEAVTNPFRLIFSQTLDKCRGNRNPHSQTMLFASLVWLMTSRRRSANYEPFQSRCQNSNILAISINYCDALK</sequence>
<protein>
    <submittedName>
        <fullName evidence="1">Uncharacterized protein</fullName>
    </submittedName>
</protein>
<gene>
    <name evidence="1" type="ORF">RI129_010186</name>
</gene>
<name>A0AAN7VCZ7_9COLE</name>
<accession>A0AAN7VCZ7</accession>
<proteinExistence type="predicted"/>
<dbReference type="AlphaFoldDB" id="A0AAN7VCZ7"/>
<dbReference type="EMBL" id="JAVRBK010000007">
    <property type="protein sequence ID" value="KAK5641639.1"/>
    <property type="molecule type" value="Genomic_DNA"/>
</dbReference>
<keyword evidence="2" id="KW-1185">Reference proteome</keyword>
<evidence type="ECO:0000313" key="2">
    <source>
        <dbReference type="Proteomes" id="UP001329430"/>
    </source>
</evidence>
<dbReference type="Proteomes" id="UP001329430">
    <property type="component" value="Chromosome 7"/>
</dbReference>
<organism evidence="1 2">
    <name type="scientific">Pyrocoelia pectoralis</name>
    <dbReference type="NCBI Taxonomy" id="417401"/>
    <lineage>
        <taxon>Eukaryota</taxon>
        <taxon>Metazoa</taxon>
        <taxon>Ecdysozoa</taxon>
        <taxon>Arthropoda</taxon>
        <taxon>Hexapoda</taxon>
        <taxon>Insecta</taxon>
        <taxon>Pterygota</taxon>
        <taxon>Neoptera</taxon>
        <taxon>Endopterygota</taxon>
        <taxon>Coleoptera</taxon>
        <taxon>Polyphaga</taxon>
        <taxon>Elateriformia</taxon>
        <taxon>Elateroidea</taxon>
        <taxon>Lampyridae</taxon>
        <taxon>Lampyrinae</taxon>
        <taxon>Pyrocoelia</taxon>
    </lineage>
</organism>
<reference evidence="1 2" key="1">
    <citation type="journal article" date="2024" name="Insects">
        <title>An Improved Chromosome-Level Genome Assembly of the Firefly Pyrocoelia pectoralis.</title>
        <authorList>
            <person name="Fu X."/>
            <person name="Meyer-Rochow V.B."/>
            <person name="Ballantyne L."/>
            <person name="Zhu X."/>
        </authorList>
    </citation>
    <scope>NUCLEOTIDE SEQUENCE [LARGE SCALE GENOMIC DNA]</scope>
    <source>
        <strain evidence="1">XCY_ONT2</strain>
    </source>
</reference>
<comment type="caution">
    <text evidence="1">The sequence shown here is derived from an EMBL/GenBank/DDBJ whole genome shotgun (WGS) entry which is preliminary data.</text>
</comment>
<evidence type="ECO:0000313" key="1">
    <source>
        <dbReference type="EMBL" id="KAK5641639.1"/>
    </source>
</evidence>